<dbReference type="HOGENOM" id="CLU_025562_1_0_12"/>
<evidence type="ECO:0000256" key="9">
    <source>
        <dbReference type="ARBA" id="ARBA00048573"/>
    </source>
</evidence>
<dbReference type="eggNOG" id="COG1384">
    <property type="taxonomic scope" value="Bacteria"/>
</dbReference>
<dbReference type="GO" id="GO:0006430">
    <property type="term" value="P:lysyl-tRNA aminoacylation"/>
    <property type="evidence" value="ECO:0007669"/>
    <property type="project" value="UniProtKB-UniRule"/>
</dbReference>
<dbReference type="InterPro" id="IPR020751">
    <property type="entry name" value="aa-tRNA-synth_I_codon-bd_sub2"/>
</dbReference>
<dbReference type="EMBL" id="CP001698">
    <property type="protein sequence ID" value="ADN01434.1"/>
    <property type="molecule type" value="Genomic_DNA"/>
</dbReference>
<evidence type="ECO:0000256" key="1">
    <source>
        <dbReference type="ARBA" id="ARBA00004496"/>
    </source>
</evidence>
<reference evidence="11 12" key="2">
    <citation type="journal article" date="2010" name="J. Bacteriol.">
        <title>Genome sequence of the polysaccharide-degrading, thermophilic anaerobe Spirochaeta thermophila DSM 6192.</title>
        <authorList>
            <person name="Angelov A."/>
            <person name="Liebl S."/>
            <person name="Ballschmiter M."/>
            <person name="Bomeke M."/>
            <person name="Lehmann R."/>
            <person name="Liesegang H."/>
            <person name="Daniel R."/>
            <person name="Liebl W."/>
        </authorList>
    </citation>
    <scope>NUCLEOTIDE SEQUENCE [LARGE SCALE GENOMIC DNA]</scope>
    <source>
        <strain evidence="12">ATCC 49972 / DSM 6192 / RI 19.B1</strain>
    </source>
</reference>
<dbReference type="PANTHER" id="PTHR37940">
    <property type="entry name" value="LYSINE--TRNA LIGASE"/>
    <property type="match status" value="1"/>
</dbReference>
<keyword evidence="7 10" id="KW-0648">Protein biosynthesis</keyword>
<sequence length="530" mass="61627">MSIPQKPKSSHWADVTAFRIIKEKGDKPRYVCASGITPSGTVHIGNFREIISVELVVRALRDLGKDVRFIYSWDEYDVFRKVPKNMPNREDLETYLRMPITMVPDPWGKEESYARANEKEVEAILPEVGIFPEYIYQAKEYTSCRYAEGIRRALERRDVIRRILDKYRAEPLPDSWWPVVIFCASCHKDTTTVEHWDGTYGLSYTCSSCGFKEALDFRRQGNVKLRWRVDWPMRWREEQVDFEPAGKEHHSDGGSFDTAKQIVREVYDHEPPVTFKYDFIGIKGQGGKISSSTGNVISLKDVLEVYQPEVVRYLFAGTRPDTEFAISFDLDVIKIYEDYDKCERIYFGKEQVDPKKLERERRTYEFSQVERAPASMPLQVPFRHMTTLVQIYEGDLDALMAQEFPSVSGEEARRLRRRAQCAWNWVTTYAPEEFRFSLRVGDESIEDLPVAHRRVVQRLYHLLADGWDSLDEVKLGEAIYAFCEEEGIAAREFFPSLYRVLLGKDRGPRAASFILTVGKEKILTILGRYL</sequence>
<comment type="catalytic activity">
    <reaction evidence="9 10">
        <text>tRNA(Lys) + L-lysine + ATP = L-lysyl-tRNA(Lys) + AMP + diphosphate</text>
        <dbReference type="Rhea" id="RHEA:20792"/>
        <dbReference type="Rhea" id="RHEA-COMP:9696"/>
        <dbReference type="Rhea" id="RHEA-COMP:9697"/>
        <dbReference type="ChEBI" id="CHEBI:30616"/>
        <dbReference type="ChEBI" id="CHEBI:32551"/>
        <dbReference type="ChEBI" id="CHEBI:33019"/>
        <dbReference type="ChEBI" id="CHEBI:78442"/>
        <dbReference type="ChEBI" id="CHEBI:78529"/>
        <dbReference type="ChEBI" id="CHEBI:456215"/>
        <dbReference type="EC" id="6.1.1.6"/>
    </reaction>
</comment>
<dbReference type="EC" id="6.1.1.6" evidence="10"/>
<dbReference type="InterPro" id="IPR014729">
    <property type="entry name" value="Rossmann-like_a/b/a_fold"/>
</dbReference>
<protein>
    <recommendedName>
        <fullName evidence="10">Lysine--tRNA ligase</fullName>
        <ecNumber evidence="10">6.1.1.6</ecNumber>
    </recommendedName>
    <alternativeName>
        <fullName evidence="10">Lysyl-tRNA synthetase</fullName>
        <shortName evidence="10">LysRS</shortName>
    </alternativeName>
</protein>
<dbReference type="InterPro" id="IPR042078">
    <property type="entry name" value="Lys-tRNA-ligase_SC_fold"/>
</dbReference>
<feature type="short sequence motif" description="'HIGH' region" evidence="10">
    <location>
        <begin position="38"/>
        <end position="46"/>
    </location>
</feature>
<feature type="short sequence motif" description="'KMSKS' region" evidence="10">
    <location>
        <begin position="288"/>
        <end position="292"/>
    </location>
</feature>
<evidence type="ECO:0000313" key="12">
    <source>
        <dbReference type="Proteomes" id="UP000001296"/>
    </source>
</evidence>
<evidence type="ECO:0000256" key="4">
    <source>
        <dbReference type="ARBA" id="ARBA00022598"/>
    </source>
</evidence>
<dbReference type="AlphaFoldDB" id="E0RQ50"/>
<evidence type="ECO:0000256" key="2">
    <source>
        <dbReference type="ARBA" id="ARBA00005594"/>
    </source>
</evidence>
<gene>
    <name evidence="10" type="primary">lysS</name>
    <name evidence="11" type="ordered locus">STHERM_c04620</name>
</gene>
<dbReference type="SUPFAM" id="SSF52374">
    <property type="entry name" value="Nucleotidylyl transferase"/>
    <property type="match status" value="1"/>
</dbReference>
<dbReference type="GO" id="GO:0004824">
    <property type="term" value="F:lysine-tRNA ligase activity"/>
    <property type="evidence" value="ECO:0007669"/>
    <property type="project" value="UniProtKB-UniRule"/>
</dbReference>
<name>E0RQ50_WINT6</name>
<evidence type="ECO:0000256" key="8">
    <source>
        <dbReference type="ARBA" id="ARBA00023146"/>
    </source>
</evidence>
<dbReference type="InterPro" id="IPR002904">
    <property type="entry name" value="Lys-tRNA-ligase"/>
</dbReference>
<dbReference type="InterPro" id="IPR001412">
    <property type="entry name" value="aa-tRNA-synth_I_CS"/>
</dbReference>
<keyword evidence="3 10" id="KW-0963">Cytoplasm</keyword>
<keyword evidence="8 10" id="KW-0030">Aminoacyl-tRNA synthetase</keyword>
<keyword evidence="5 10" id="KW-0547">Nucleotide-binding</keyword>
<dbReference type="HAMAP" id="MF_00177">
    <property type="entry name" value="Lys_tRNA_synth_class1"/>
    <property type="match status" value="1"/>
</dbReference>
<dbReference type="PROSITE" id="PS00178">
    <property type="entry name" value="AA_TRNA_LIGASE_I"/>
    <property type="match status" value="1"/>
</dbReference>
<dbReference type="GO" id="GO:0005737">
    <property type="term" value="C:cytoplasm"/>
    <property type="evidence" value="ECO:0007669"/>
    <property type="project" value="UniProtKB-SubCell"/>
</dbReference>
<comment type="similarity">
    <text evidence="2 10">Belongs to the class-I aminoacyl-tRNA synthetase family.</text>
</comment>
<evidence type="ECO:0000313" key="11">
    <source>
        <dbReference type="EMBL" id="ADN01434.1"/>
    </source>
</evidence>
<keyword evidence="4 10" id="KW-0436">Ligase</keyword>
<keyword evidence="6 10" id="KW-0067">ATP-binding</keyword>
<dbReference type="CDD" id="cd00674">
    <property type="entry name" value="LysRS_core_class_I"/>
    <property type="match status" value="1"/>
</dbReference>
<reference key="1">
    <citation type="submission" date="2009-08" db="EMBL/GenBank/DDBJ databases">
        <title>The genome sequence of Spirochaeta thermophila DSM6192.</title>
        <authorList>
            <person name="Angelov A."/>
            <person name="Mientus M."/>
            <person name="Wittenberg S."/>
            <person name="Lehmann R."/>
            <person name="Liesegang H."/>
            <person name="Daniel R."/>
            <person name="Liebl W."/>
        </authorList>
    </citation>
    <scope>NUCLEOTIDE SEQUENCE</scope>
    <source>
        <strain>DSM 6192</strain>
    </source>
</reference>
<proteinExistence type="inferred from homology"/>
<dbReference type="Gene3D" id="1.10.10.350">
    <property type="match status" value="1"/>
</dbReference>
<evidence type="ECO:0000256" key="3">
    <source>
        <dbReference type="ARBA" id="ARBA00022490"/>
    </source>
</evidence>
<dbReference type="RefSeq" id="WP_013313275.1">
    <property type="nucleotide sequence ID" value="NC_014484.1"/>
</dbReference>
<dbReference type="Proteomes" id="UP000001296">
    <property type="component" value="Chromosome"/>
</dbReference>
<dbReference type="Gene3D" id="6.10.20.10">
    <property type="entry name" value="Lysine tRNA ligase, stem contact fold domain"/>
    <property type="match status" value="1"/>
</dbReference>
<accession>E0RQ50</accession>
<evidence type="ECO:0000256" key="7">
    <source>
        <dbReference type="ARBA" id="ARBA00022917"/>
    </source>
</evidence>
<dbReference type="SUPFAM" id="SSF48163">
    <property type="entry name" value="An anticodon-binding domain of class I aminoacyl-tRNA synthetases"/>
    <property type="match status" value="1"/>
</dbReference>
<evidence type="ECO:0000256" key="6">
    <source>
        <dbReference type="ARBA" id="ARBA00022840"/>
    </source>
</evidence>
<organism evidence="11 12">
    <name type="scientific">Winmispira thermophila (strain ATCC 49972 / DSM 6192 / RI 19.B1)</name>
    <name type="common">Spirochaeta thermophila</name>
    <dbReference type="NCBI Taxonomy" id="665571"/>
    <lineage>
        <taxon>Bacteria</taxon>
        <taxon>Pseudomonadati</taxon>
        <taxon>Spirochaetota</taxon>
        <taxon>Spirochaetia</taxon>
        <taxon>Winmispirales</taxon>
        <taxon>Winmispiraceae</taxon>
        <taxon>Winmispira</taxon>
    </lineage>
</organism>
<evidence type="ECO:0000256" key="10">
    <source>
        <dbReference type="HAMAP-Rule" id="MF_00177"/>
    </source>
</evidence>
<dbReference type="Pfam" id="PF01921">
    <property type="entry name" value="tRNA-synt_1f"/>
    <property type="match status" value="1"/>
</dbReference>
<dbReference type="PaxDb" id="665571-STHERM_c04620"/>
<comment type="caution">
    <text evidence="10">Lacks conserved residue(s) required for the propagation of feature annotation.</text>
</comment>
<dbReference type="Gene3D" id="1.10.10.770">
    <property type="match status" value="1"/>
</dbReference>
<dbReference type="KEGG" id="sta:STHERM_c04620"/>
<dbReference type="InterPro" id="IPR008925">
    <property type="entry name" value="aa_tRNA-synth_I_cd-bd_sf"/>
</dbReference>
<dbReference type="PANTHER" id="PTHR37940:SF1">
    <property type="entry name" value="LYSINE--TRNA LIGASE"/>
    <property type="match status" value="1"/>
</dbReference>
<evidence type="ECO:0000256" key="5">
    <source>
        <dbReference type="ARBA" id="ARBA00022741"/>
    </source>
</evidence>
<dbReference type="Gene3D" id="3.40.50.620">
    <property type="entry name" value="HUPs"/>
    <property type="match status" value="2"/>
</dbReference>
<dbReference type="GO" id="GO:0000049">
    <property type="term" value="F:tRNA binding"/>
    <property type="evidence" value="ECO:0007669"/>
    <property type="project" value="InterPro"/>
</dbReference>
<dbReference type="GO" id="GO:0005524">
    <property type="term" value="F:ATP binding"/>
    <property type="evidence" value="ECO:0007669"/>
    <property type="project" value="UniProtKB-UniRule"/>
</dbReference>
<comment type="subcellular location">
    <subcellularLocation>
        <location evidence="1 10">Cytoplasm</location>
    </subcellularLocation>
</comment>
<dbReference type="NCBIfam" id="TIGR00467">
    <property type="entry name" value="lysS_arch"/>
    <property type="match status" value="1"/>
</dbReference>